<keyword evidence="3" id="KW-1185">Reference proteome</keyword>
<name>A0A420Y1H1_9PEZI</name>
<accession>A0A420Y1H1</accession>
<protein>
    <submittedName>
        <fullName evidence="2">Uncharacterized protein</fullName>
    </submittedName>
</protein>
<gene>
    <name evidence="2" type="ORF">DL546_003005</name>
</gene>
<sequence>MQTRWASSTSNSRGSTRSGVGNATPQREKPRQKPLSALRGLSSMVASVRFPATSHPSVPGATKFDDNTHKPQKGGRNKRLLLFFTRRVILQSLSFCPTITAGQPQCSVLQLANPLTLLFEPAFIFPTYTCTRLCSHSFTNKSAGSRLAYTTFTPLPGLFLTLPNLDHQPQPQQSLKSAFDYHYELTIRKDTTPIYATRHYRPTKPGLDTYTFLHRRSVTDCFTSTPYLESGYYLFAPDLQPSGQPLDRSHARGAPNHVSD</sequence>
<dbReference type="EMBL" id="QVQW01000068">
    <property type="protein sequence ID" value="RKU41765.1"/>
    <property type="molecule type" value="Genomic_DNA"/>
</dbReference>
<evidence type="ECO:0000313" key="3">
    <source>
        <dbReference type="Proteomes" id="UP000275385"/>
    </source>
</evidence>
<organism evidence="2 3">
    <name type="scientific">Coniochaeta pulveracea</name>
    <dbReference type="NCBI Taxonomy" id="177199"/>
    <lineage>
        <taxon>Eukaryota</taxon>
        <taxon>Fungi</taxon>
        <taxon>Dikarya</taxon>
        <taxon>Ascomycota</taxon>
        <taxon>Pezizomycotina</taxon>
        <taxon>Sordariomycetes</taxon>
        <taxon>Sordariomycetidae</taxon>
        <taxon>Coniochaetales</taxon>
        <taxon>Coniochaetaceae</taxon>
        <taxon>Coniochaeta</taxon>
    </lineage>
</organism>
<evidence type="ECO:0000313" key="2">
    <source>
        <dbReference type="EMBL" id="RKU41765.1"/>
    </source>
</evidence>
<feature type="region of interest" description="Disordered" evidence="1">
    <location>
        <begin position="52"/>
        <end position="73"/>
    </location>
</feature>
<dbReference type="Proteomes" id="UP000275385">
    <property type="component" value="Unassembled WGS sequence"/>
</dbReference>
<feature type="compositionally biased region" description="Low complexity" evidence="1">
    <location>
        <begin position="7"/>
        <end position="19"/>
    </location>
</feature>
<comment type="caution">
    <text evidence="2">The sequence shown here is derived from an EMBL/GenBank/DDBJ whole genome shotgun (WGS) entry which is preliminary data.</text>
</comment>
<reference evidence="2 3" key="1">
    <citation type="submission" date="2018-08" db="EMBL/GenBank/DDBJ databases">
        <title>Draft genome of the lignicolous fungus Coniochaeta pulveracea.</title>
        <authorList>
            <person name="Borstlap C.J."/>
            <person name="De Witt R.N."/>
            <person name="Botha A."/>
            <person name="Volschenk H."/>
        </authorList>
    </citation>
    <scope>NUCLEOTIDE SEQUENCE [LARGE SCALE GENOMIC DNA]</scope>
    <source>
        <strain evidence="2 3">CAB683</strain>
    </source>
</reference>
<evidence type="ECO:0000256" key="1">
    <source>
        <dbReference type="SAM" id="MobiDB-lite"/>
    </source>
</evidence>
<proteinExistence type="predicted"/>
<feature type="region of interest" description="Disordered" evidence="1">
    <location>
        <begin position="1"/>
        <end position="36"/>
    </location>
</feature>
<dbReference type="AlphaFoldDB" id="A0A420Y1H1"/>